<dbReference type="EnsemblPlants" id="PNT63746">
    <property type="protein sequence ID" value="PNT63746"/>
    <property type="gene ID" value="BRADI_4g20566v3"/>
</dbReference>
<dbReference type="Gramene" id="PNT63746">
    <property type="protein sequence ID" value="PNT63746"/>
    <property type="gene ID" value="BRADI_4g20566v3"/>
</dbReference>
<keyword evidence="2" id="KW-1185">Reference proteome</keyword>
<dbReference type="Proteomes" id="UP000008810">
    <property type="component" value="Chromosome 4"/>
</dbReference>
<evidence type="ECO:0000313" key="1">
    <source>
        <dbReference type="EnsemblPlants" id="PNT63746"/>
    </source>
</evidence>
<name>A0A341M6I1_BRADI</name>
<organism evidence="1">
    <name type="scientific">Brachypodium distachyon</name>
    <name type="common">Purple false brome</name>
    <name type="synonym">Trachynia distachya</name>
    <dbReference type="NCBI Taxonomy" id="15368"/>
    <lineage>
        <taxon>Eukaryota</taxon>
        <taxon>Viridiplantae</taxon>
        <taxon>Streptophyta</taxon>
        <taxon>Embryophyta</taxon>
        <taxon>Tracheophyta</taxon>
        <taxon>Spermatophyta</taxon>
        <taxon>Magnoliopsida</taxon>
        <taxon>Liliopsida</taxon>
        <taxon>Poales</taxon>
        <taxon>Poaceae</taxon>
        <taxon>BOP clade</taxon>
        <taxon>Pooideae</taxon>
        <taxon>Stipodae</taxon>
        <taxon>Brachypodieae</taxon>
        <taxon>Brachypodium</taxon>
    </lineage>
</organism>
<reference evidence="1" key="2">
    <citation type="submission" date="2018-08" db="UniProtKB">
        <authorList>
            <consortium name="EnsemblPlants"/>
        </authorList>
    </citation>
    <scope>IDENTIFICATION</scope>
    <source>
        <strain evidence="1">cv. Bd21</strain>
    </source>
</reference>
<sequence length="214" mass="23073">MVLCSGPHVSASAFVSSSFLIPIASPDLKVSLASLFLSLSLLRFQQRFRPGYSPWSSGTARSVLSSAWSCVFGGGVWWRGLLAELAEGAKFCGEAGGRGSSCMSRGGVRGGYAEATAPLIHVLLPKSISASHLDHHGRIDFTGVAAFDHWWVESTTGFASREFPRSGHLCPSSFVPYFSGRFPLQFLIQATRCACTMMIHRSVASRRSNIAFCC</sequence>
<proteinExistence type="predicted"/>
<evidence type="ECO:0000313" key="2">
    <source>
        <dbReference type="Proteomes" id="UP000008810"/>
    </source>
</evidence>
<reference evidence="1" key="1">
    <citation type="journal article" date="2010" name="Nature">
        <title>Genome sequencing and analysis of the model grass Brachypodium distachyon.</title>
        <authorList>
            <consortium name="International Brachypodium Initiative"/>
        </authorList>
    </citation>
    <scope>NUCLEOTIDE SEQUENCE [LARGE SCALE GENOMIC DNA]</scope>
    <source>
        <strain evidence="1">cv. Bd21</strain>
    </source>
</reference>
<accession>A0A341M6I1</accession>
<protein>
    <submittedName>
        <fullName evidence="1">Uncharacterized protein</fullName>
    </submittedName>
</protein>